<evidence type="ECO:0000256" key="5">
    <source>
        <dbReference type="ARBA" id="ARBA00023187"/>
    </source>
</evidence>
<evidence type="ECO:0000256" key="7">
    <source>
        <dbReference type="RuleBase" id="RU367025"/>
    </source>
</evidence>
<dbReference type="KEGG" id="yli:2912025"/>
<dbReference type="VEuPathDB" id="FungiDB:YALI1_E16300g"/>
<evidence type="ECO:0000256" key="4">
    <source>
        <dbReference type="ARBA" id="ARBA00022728"/>
    </source>
</evidence>
<evidence type="ECO:0000256" key="6">
    <source>
        <dbReference type="ARBA" id="ARBA00023242"/>
    </source>
</evidence>
<dbReference type="GO" id="GO:0005681">
    <property type="term" value="C:spliceosomal complex"/>
    <property type="evidence" value="ECO:0007669"/>
    <property type="project" value="UniProtKB-KW"/>
</dbReference>
<comment type="similarity">
    <text evidence="2 7">Belongs to the PRP38 family.</text>
</comment>
<evidence type="ECO:0000256" key="8">
    <source>
        <dbReference type="SAM" id="MobiDB-lite"/>
    </source>
</evidence>
<dbReference type="Proteomes" id="UP000182444">
    <property type="component" value="Chromosome 1E"/>
</dbReference>
<dbReference type="RefSeq" id="XP_503896.2">
    <property type="nucleotide sequence ID" value="XM_503896.3"/>
</dbReference>
<dbReference type="EMBL" id="CP017557">
    <property type="protein sequence ID" value="AOW05363.1"/>
    <property type="molecule type" value="Genomic_DNA"/>
</dbReference>
<dbReference type="Pfam" id="PF03371">
    <property type="entry name" value="PRP38"/>
    <property type="match status" value="1"/>
</dbReference>
<dbReference type="eggNOG" id="KOG2889">
    <property type="taxonomic scope" value="Eukaryota"/>
</dbReference>
<dbReference type="GeneID" id="2912025"/>
<evidence type="ECO:0000313" key="10">
    <source>
        <dbReference type="Proteomes" id="UP000182444"/>
    </source>
</evidence>
<evidence type="ECO:0000256" key="2">
    <source>
        <dbReference type="ARBA" id="ARBA00006164"/>
    </source>
</evidence>
<evidence type="ECO:0000313" key="9">
    <source>
        <dbReference type="EMBL" id="AOW05363.1"/>
    </source>
</evidence>
<accession>A0A1D8NI94</accession>
<dbReference type="AlphaFoldDB" id="A0A1D8NI94"/>
<proteinExistence type="inferred from homology"/>
<evidence type="ECO:0000256" key="3">
    <source>
        <dbReference type="ARBA" id="ARBA00022664"/>
    </source>
</evidence>
<feature type="compositionally biased region" description="Acidic residues" evidence="8">
    <location>
        <begin position="190"/>
        <end position="215"/>
    </location>
</feature>
<dbReference type="InterPro" id="IPR005037">
    <property type="entry name" value="PRP38"/>
</dbReference>
<keyword evidence="4 7" id="KW-0747">Spliceosome</keyword>
<protein>
    <recommendedName>
        <fullName evidence="7">Pre-mRNA-splicing factor 38</fullName>
    </recommendedName>
</protein>
<comment type="subcellular location">
    <subcellularLocation>
        <location evidence="1 7">Nucleus</location>
    </subcellularLocation>
</comment>
<comment type="function">
    <text evidence="7">Required for pre-mRNA splicing.</text>
</comment>
<sequence>MDTYITDRGMVHGALSIHGINPALLIEKIIRERIFETLYWKELCFNLNAATLCDRAATLTAIGGQYANQKPTPFLCLVFKLLQIQPSHDIIMEYLNQKEFKYLRAVAAFYIRLAYPPVKIYTLLEPLLGDYRKLRFRNMGGVTLTYMDQFIDDLLHEERVCDIALPRLPKRLTLEDAEQLEPREPLIDVSESESEESEGESQDEESEEEGEEDDE</sequence>
<dbReference type="VEuPathDB" id="FungiDB:YALI0_E13299g"/>
<evidence type="ECO:0000256" key="1">
    <source>
        <dbReference type="ARBA" id="ARBA00004123"/>
    </source>
</evidence>
<name>A0A1D8NI94_YARLL</name>
<organism evidence="9 10">
    <name type="scientific">Yarrowia lipolytica</name>
    <name type="common">Candida lipolytica</name>
    <dbReference type="NCBI Taxonomy" id="4952"/>
    <lineage>
        <taxon>Eukaryota</taxon>
        <taxon>Fungi</taxon>
        <taxon>Dikarya</taxon>
        <taxon>Ascomycota</taxon>
        <taxon>Saccharomycotina</taxon>
        <taxon>Dipodascomycetes</taxon>
        <taxon>Dipodascales</taxon>
        <taxon>Dipodascales incertae sedis</taxon>
        <taxon>Yarrowia</taxon>
    </lineage>
</organism>
<keyword evidence="3 7" id="KW-0507">mRNA processing</keyword>
<keyword evidence="6 7" id="KW-0539">Nucleus</keyword>
<dbReference type="OrthoDB" id="190958at2759"/>
<reference evidence="9 10" key="1">
    <citation type="journal article" date="2016" name="PLoS ONE">
        <title>Sequence Assembly of Yarrowia lipolytica Strain W29/CLIB89 Shows Transposable Element Diversity.</title>
        <authorList>
            <person name="Magnan C."/>
            <person name="Yu J."/>
            <person name="Chang I."/>
            <person name="Jahn E."/>
            <person name="Kanomata Y."/>
            <person name="Wu J."/>
            <person name="Zeller M."/>
            <person name="Oakes M."/>
            <person name="Baldi P."/>
            <person name="Sandmeyer S."/>
        </authorList>
    </citation>
    <scope>NUCLEOTIDE SEQUENCE [LARGE SCALE GENOMIC DNA]</scope>
    <source>
        <strain evidence="10">CLIB89(W29)</strain>
    </source>
</reference>
<dbReference type="PANTHER" id="PTHR23142">
    <property type="entry name" value="PRE-MRNA-SPLICING FACTOR 38A-RELATED"/>
    <property type="match status" value="1"/>
</dbReference>
<keyword evidence="5 7" id="KW-0508">mRNA splicing</keyword>
<dbReference type="GO" id="GO:0000398">
    <property type="term" value="P:mRNA splicing, via spliceosome"/>
    <property type="evidence" value="ECO:0007669"/>
    <property type="project" value="UniProtKB-UniRule"/>
</dbReference>
<feature type="region of interest" description="Disordered" evidence="8">
    <location>
        <begin position="174"/>
        <end position="215"/>
    </location>
</feature>
<gene>
    <name evidence="9" type="ORF">YALI1_E16300g</name>
</gene>